<dbReference type="InterPro" id="IPR051782">
    <property type="entry name" value="ABC_Transporter_VariousFunc"/>
</dbReference>
<evidence type="ECO:0000313" key="5">
    <source>
        <dbReference type="EMBL" id="QFR22578.1"/>
    </source>
</evidence>
<dbReference type="EMBL" id="CP045143">
    <property type="protein sequence ID" value="QFR22578.1"/>
    <property type="molecule type" value="Genomic_DNA"/>
</dbReference>
<protein>
    <submittedName>
        <fullName evidence="5">ATP-binding cassette domain-containing protein</fullName>
    </submittedName>
</protein>
<dbReference type="InterPro" id="IPR003439">
    <property type="entry name" value="ABC_transporter-like_ATP-bd"/>
</dbReference>
<accession>A0A5P8M252</accession>
<dbReference type="Gene3D" id="3.40.50.300">
    <property type="entry name" value="P-loop containing nucleotide triphosphate hydrolases"/>
    <property type="match status" value="1"/>
</dbReference>
<keyword evidence="1" id="KW-0813">Transport</keyword>
<proteinExistence type="predicted"/>
<keyword evidence="2" id="KW-0547">Nucleotide-binding</keyword>
<evidence type="ECO:0000256" key="3">
    <source>
        <dbReference type="ARBA" id="ARBA00022840"/>
    </source>
</evidence>
<evidence type="ECO:0000256" key="2">
    <source>
        <dbReference type="ARBA" id="ARBA00022741"/>
    </source>
</evidence>
<sequence>MILEIKDLSFQFRKQPIFTAANLAITQPGIYAFVAPNGSGKTTLFNILTGSLRADAGQITLLGQPLNQSSVYTHVAYMQDISVLYPYLTAREHLQLIAQLHKVPAERVTAVADALQVTEFLDKKVRKYSLGMRQRLLVAMTFLVDAPLILLDEPLNGLDPVSLKTVRQAIIAAGEQGKTVIVSSHNLDEVDRITKDIIVIQNQQLHLTKLTDAESAEQLYTALFE</sequence>
<dbReference type="PANTHER" id="PTHR42939:SF1">
    <property type="entry name" value="ABC TRANSPORTER ATP-BINDING PROTEIN ALBC-RELATED"/>
    <property type="match status" value="1"/>
</dbReference>
<evidence type="ECO:0000256" key="1">
    <source>
        <dbReference type="ARBA" id="ARBA00022448"/>
    </source>
</evidence>
<dbReference type="InterPro" id="IPR027417">
    <property type="entry name" value="P-loop_NTPase"/>
</dbReference>
<dbReference type="AlphaFoldDB" id="A0A5P8M252"/>
<dbReference type="Pfam" id="PF00005">
    <property type="entry name" value="ABC_tran"/>
    <property type="match status" value="1"/>
</dbReference>
<dbReference type="GO" id="GO:0016887">
    <property type="term" value="F:ATP hydrolysis activity"/>
    <property type="evidence" value="ECO:0007669"/>
    <property type="project" value="InterPro"/>
</dbReference>
<dbReference type="PROSITE" id="PS00211">
    <property type="entry name" value="ABC_TRANSPORTER_1"/>
    <property type="match status" value="1"/>
</dbReference>
<gene>
    <name evidence="5" type="ORF">D1010_03480</name>
</gene>
<evidence type="ECO:0000259" key="4">
    <source>
        <dbReference type="PROSITE" id="PS50893"/>
    </source>
</evidence>
<dbReference type="SMART" id="SM00382">
    <property type="entry name" value="AAA"/>
    <property type="match status" value="1"/>
</dbReference>
<dbReference type="Proteomes" id="UP000326779">
    <property type="component" value="Chromosome"/>
</dbReference>
<reference evidence="5 6" key="1">
    <citation type="submission" date="2019-10" db="EMBL/GenBank/DDBJ databases">
        <title>The completed genome of Lactobacillus harbinensis M1.</title>
        <authorList>
            <person name="Zheng Y."/>
        </authorList>
    </citation>
    <scope>NUCLEOTIDE SEQUENCE [LARGE SCALE GENOMIC DNA]</scope>
    <source>
        <strain evidence="5 6">M1</strain>
    </source>
</reference>
<organism evidence="5 6">
    <name type="scientific">Schleiferilactobacillus harbinensis</name>
    <dbReference type="NCBI Taxonomy" id="304207"/>
    <lineage>
        <taxon>Bacteria</taxon>
        <taxon>Bacillati</taxon>
        <taxon>Bacillota</taxon>
        <taxon>Bacilli</taxon>
        <taxon>Lactobacillales</taxon>
        <taxon>Lactobacillaceae</taxon>
        <taxon>Schleiferilactobacillus</taxon>
    </lineage>
</organism>
<dbReference type="PROSITE" id="PS50893">
    <property type="entry name" value="ABC_TRANSPORTER_2"/>
    <property type="match status" value="1"/>
</dbReference>
<dbReference type="InterPro" id="IPR017871">
    <property type="entry name" value="ABC_transporter-like_CS"/>
</dbReference>
<evidence type="ECO:0000313" key="6">
    <source>
        <dbReference type="Proteomes" id="UP000326779"/>
    </source>
</evidence>
<dbReference type="InterPro" id="IPR003593">
    <property type="entry name" value="AAA+_ATPase"/>
</dbReference>
<dbReference type="KEGG" id="lhb:D1010_03480"/>
<feature type="domain" description="ABC transporter" evidence="4">
    <location>
        <begin position="3"/>
        <end position="223"/>
    </location>
</feature>
<dbReference type="SUPFAM" id="SSF52540">
    <property type="entry name" value="P-loop containing nucleoside triphosphate hydrolases"/>
    <property type="match status" value="1"/>
</dbReference>
<dbReference type="GO" id="GO:0005524">
    <property type="term" value="F:ATP binding"/>
    <property type="evidence" value="ECO:0007669"/>
    <property type="project" value="UniProtKB-KW"/>
</dbReference>
<name>A0A5P8M252_9LACO</name>
<dbReference type="RefSeq" id="WP_152260260.1">
    <property type="nucleotide sequence ID" value="NZ_CP045143.1"/>
</dbReference>
<keyword evidence="3 5" id="KW-0067">ATP-binding</keyword>
<dbReference type="PANTHER" id="PTHR42939">
    <property type="entry name" value="ABC TRANSPORTER ATP-BINDING PROTEIN ALBC-RELATED"/>
    <property type="match status" value="1"/>
</dbReference>